<dbReference type="InterPro" id="IPR019734">
    <property type="entry name" value="TPR_rpt"/>
</dbReference>
<keyword evidence="6" id="KW-1185">Reference proteome</keyword>
<dbReference type="InterPro" id="IPR025139">
    <property type="entry name" value="DUF4062"/>
</dbReference>
<evidence type="ECO:0000259" key="4">
    <source>
        <dbReference type="Pfam" id="PF13271"/>
    </source>
</evidence>
<dbReference type="SMART" id="SM00028">
    <property type="entry name" value="TPR"/>
    <property type="match status" value="5"/>
</dbReference>
<evidence type="ECO:0000256" key="1">
    <source>
        <dbReference type="ARBA" id="ARBA00022737"/>
    </source>
</evidence>
<dbReference type="Gene3D" id="3.40.50.300">
    <property type="entry name" value="P-loop containing nucleotide triphosphate hydrolases"/>
    <property type="match status" value="1"/>
</dbReference>
<dbReference type="SUPFAM" id="SSF48452">
    <property type="entry name" value="TPR-like"/>
    <property type="match status" value="2"/>
</dbReference>
<protein>
    <submittedName>
        <fullName evidence="5">Uncharacterized protein</fullName>
    </submittedName>
</protein>
<dbReference type="EMBL" id="KB202849">
    <property type="protein sequence ID" value="ESO87653.1"/>
    <property type="molecule type" value="Genomic_DNA"/>
</dbReference>
<evidence type="ECO:0000313" key="6">
    <source>
        <dbReference type="Proteomes" id="UP000030746"/>
    </source>
</evidence>
<proteinExistence type="predicted"/>
<dbReference type="InterPro" id="IPR011579">
    <property type="entry name" value="ATPase_dom"/>
</dbReference>
<feature type="repeat" description="TPR" evidence="2">
    <location>
        <begin position="913"/>
        <end position="946"/>
    </location>
</feature>
<reference evidence="5 6" key="1">
    <citation type="journal article" date="2013" name="Nature">
        <title>Insights into bilaterian evolution from three spiralian genomes.</title>
        <authorList>
            <person name="Simakov O."/>
            <person name="Marletaz F."/>
            <person name="Cho S.J."/>
            <person name="Edsinger-Gonzales E."/>
            <person name="Havlak P."/>
            <person name="Hellsten U."/>
            <person name="Kuo D.H."/>
            <person name="Larsson T."/>
            <person name="Lv J."/>
            <person name="Arendt D."/>
            <person name="Savage R."/>
            <person name="Osoegawa K."/>
            <person name="de Jong P."/>
            <person name="Grimwood J."/>
            <person name="Chapman J.A."/>
            <person name="Shapiro H."/>
            <person name="Aerts A."/>
            <person name="Otillar R.P."/>
            <person name="Terry A.Y."/>
            <person name="Boore J.L."/>
            <person name="Grigoriev I.V."/>
            <person name="Lindberg D.R."/>
            <person name="Seaver E.C."/>
            <person name="Weisblat D.A."/>
            <person name="Putnam N.H."/>
            <person name="Rokhsar D.S."/>
        </authorList>
    </citation>
    <scope>NUCLEOTIDE SEQUENCE [LARGE SCALE GENOMIC DNA]</scope>
</reference>
<keyword evidence="2" id="KW-0802">TPR repeat</keyword>
<organism evidence="5 6">
    <name type="scientific">Lottia gigantea</name>
    <name type="common">Giant owl limpet</name>
    <dbReference type="NCBI Taxonomy" id="225164"/>
    <lineage>
        <taxon>Eukaryota</taxon>
        <taxon>Metazoa</taxon>
        <taxon>Spiralia</taxon>
        <taxon>Lophotrochozoa</taxon>
        <taxon>Mollusca</taxon>
        <taxon>Gastropoda</taxon>
        <taxon>Patellogastropoda</taxon>
        <taxon>Lottioidea</taxon>
        <taxon>Lottiidae</taxon>
        <taxon>Lottia</taxon>
    </lineage>
</organism>
<dbReference type="Proteomes" id="UP000030746">
    <property type="component" value="Unassembled WGS sequence"/>
</dbReference>
<accession>V3Z9P3</accession>
<dbReference type="CTD" id="20249678"/>
<feature type="domain" description="ATPase" evidence="3">
    <location>
        <begin position="263"/>
        <end position="465"/>
    </location>
</feature>
<dbReference type="STRING" id="225164.V3Z9P3"/>
<dbReference type="Pfam" id="PF13424">
    <property type="entry name" value="TPR_12"/>
    <property type="match status" value="1"/>
</dbReference>
<evidence type="ECO:0000259" key="3">
    <source>
        <dbReference type="Pfam" id="PF01637"/>
    </source>
</evidence>
<sequence>MTTTERRKLQDLRVCRVFFSSPFGGMEVEREILTRKYFPQIHHLCNSHGVQFVPVDMRWGITKEAGENAQVINICLRELDRSDMFVGFFGQRYGWHGKEDKLLQQNFDNAMGRYPWIDEYRHHSVTAVEFMHGHLNNPGLHPACFAFRNKDYDDKLKEEGLKRDDKVQVYKYSSESDYANKMLEGLKQDIIKSKDKLLGVHVDYNDPEEGARLLFETIWKYMTKELLVRDEELTESMRQLAEHNAYLSARTSIYLQGDEYIIRLDDALNSNDAPPFIVLGEVGSGKSALLSNWINNHKSDDNDNVIWLYHFVGAASGSTAPKQILSRIVNDLKSVIEGEKEKINKPGDKENQPEDEGDGVWKMLEKLNLLLRKATHSEKKVVIVIDGLNKIQQAKKIMKAYYWVPKPKDLPQGVFMVVSTTSNDQAAHDVFVVQEKFHVLKIQPLEEETKKELCVKSLKESGKELSPHQLQKILDARLTNNPLYLMIVLWELSVFGSFRLLDSKLDSLLQAESVSGLFVKYLERLEEDYNTDETGDQFVQQVMSGMILSNKGISENEIQAVFNITSHGWSPLNFALEKFTISHFGLLKLGFIELHQAVEKRYLNNNPSFKKMMCEKLMKYFEERRKELGSLGQANLRGNSALDRIANELPYLQKLLDDKTGLLRTIVDIHIFHNIIRQERYELLDLVYFTGFKLDKIACEFLKSFDQHIANVYIRRLETEKEWTKSPGEACMYNLRNMGIVMELAGNFKGYEIISLRTIQLLENLEGKMDEVKRSTELMEARYYMACNYADAEKYTEAVDLHNKVIDFLTKISKEKTLTKDQRQVLAFATHGIGVVYLKKKDLEPCRKYLEDSVKIHEENDDENKKRHIAEANINIGLVDLYSRNYDAAIEKFQSSLKAYEEIYFGQQPHELGNLYTNIGLAYRRKSDYDMAEQMYRKSLVIKANAVGWDNPVIAVTYMNLGTLQMFRKDYEKAREYNQKCIDVIEKNHRSEEDMYYRMALENIVQSYVKEERFHDALPVYRRMFDILVRLNQMNNCLPGAHRAMIKYLIQKGELTEAEEKTIEFLKSSKSKPDDVLLLHSIDIEKPSDQRPKRPYKMTLQYALDQKPDNVLVREAFLQRDCLNNDKIIDENLINLFETHKSDEKWKKVIYEFVLEHDREDLFSKLEKMEGKEKEAENPESMNITI</sequence>
<dbReference type="SUPFAM" id="SSF52540">
    <property type="entry name" value="P-loop containing nucleoside triphosphate hydrolases"/>
    <property type="match status" value="1"/>
</dbReference>
<dbReference type="GO" id="GO:0080008">
    <property type="term" value="C:Cul4-RING E3 ubiquitin ligase complex"/>
    <property type="evidence" value="ECO:0007669"/>
    <property type="project" value="TreeGrafter"/>
</dbReference>
<dbReference type="RefSeq" id="XP_009061551.1">
    <property type="nucleotide sequence ID" value="XM_009063303.1"/>
</dbReference>
<dbReference type="KEGG" id="lgi:LOTGIDRAFT_234908"/>
<evidence type="ECO:0000313" key="5">
    <source>
        <dbReference type="EMBL" id="ESO87653.1"/>
    </source>
</evidence>
<dbReference type="OMA" id="CKENMAN"/>
<dbReference type="GeneID" id="20249678"/>
<dbReference type="PANTHER" id="PTHR19860">
    <property type="entry name" value="DDB1- AND CUL4-ASSOCIATED FACTOR 12-RELATED"/>
    <property type="match status" value="1"/>
</dbReference>
<dbReference type="InterPro" id="IPR051191">
    <property type="entry name" value="DCAF12"/>
</dbReference>
<dbReference type="AlphaFoldDB" id="V3Z9P3"/>
<dbReference type="GO" id="GO:0005524">
    <property type="term" value="F:ATP binding"/>
    <property type="evidence" value="ECO:0007669"/>
    <property type="project" value="InterPro"/>
</dbReference>
<evidence type="ECO:0000256" key="2">
    <source>
        <dbReference type="PROSITE-ProRule" id="PRU00339"/>
    </source>
</evidence>
<dbReference type="HOGENOM" id="CLU_005977_0_0_1"/>
<gene>
    <name evidence="5" type="ORF">LOTGIDRAFT_234908</name>
</gene>
<dbReference type="InterPro" id="IPR027417">
    <property type="entry name" value="P-loop_NTPase"/>
</dbReference>
<dbReference type="OrthoDB" id="2325716at2759"/>
<dbReference type="Gene3D" id="1.25.40.10">
    <property type="entry name" value="Tetratricopeptide repeat domain"/>
    <property type="match status" value="2"/>
</dbReference>
<dbReference type="Pfam" id="PF01637">
    <property type="entry name" value="ATPase_2"/>
    <property type="match status" value="1"/>
</dbReference>
<feature type="domain" description="DUF4062" evidence="4">
    <location>
        <begin position="16"/>
        <end position="100"/>
    </location>
</feature>
<keyword evidence="1" id="KW-0677">Repeat</keyword>
<dbReference type="PROSITE" id="PS50005">
    <property type="entry name" value="TPR"/>
    <property type="match status" value="2"/>
</dbReference>
<dbReference type="InterPro" id="IPR011990">
    <property type="entry name" value="TPR-like_helical_dom_sf"/>
</dbReference>
<feature type="repeat" description="TPR" evidence="2">
    <location>
        <begin position="955"/>
        <end position="988"/>
    </location>
</feature>
<dbReference type="Pfam" id="PF13271">
    <property type="entry name" value="DUF4062"/>
    <property type="match status" value="1"/>
</dbReference>
<name>V3Z9P3_LOTGI</name>
<dbReference type="PANTHER" id="PTHR19860:SF40">
    <property type="entry name" value="WD40 REPEAT-CONTAINING PROTEIN"/>
    <property type="match status" value="1"/>
</dbReference>